<dbReference type="EMBL" id="CADCUW010000404">
    <property type="protein sequence ID" value="CAA9433466.1"/>
    <property type="molecule type" value="Genomic_DNA"/>
</dbReference>
<gene>
    <name evidence="2" type="ORF">AVDCRST_MAG01-01-3086</name>
</gene>
<feature type="non-terminal residue" evidence="2">
    <location>
        <position position="257"/>
    </location>
</feature>
<accession>A0A6J4Q3Y0</accession>
<keyword evidence="2" id="KW-0548">Nucleotidyltransferase</keyword>
<feature type="compositionally biased region" description="Basic and acidic residues" evidence="1">
    <location>
        <begin position="199"/>
        <end position="208"/>
    </location>
</feature>
<feature type="non-terminal residue" evidence="2">
    <location>
        <position position="1"/>
    </location>
</feature>
<dbReference type="GO" id="GO:0004605">
    <property type="term" value="F:phosphatidate cytidylyltransferase activity"/>
    <property type="evidence" value="ECO:0007669"/>
    <property type="project" value="UniProtKB-EC"/>
</dbReference>
<sequence length="257" mass="28018">APLAHRHGARPGAHRARRHQDRRGRSPRPGPRRGGRRGLRTLPGIETASFRRRLRGRRHPDTALHHLRGDRHPRRRGGGPPLGALVAGGKAGDADAAGRPCRAADDAVGRGAAGAPRDLPGDARRDLPSDHDRGGRTLDLGLWRLLRRTVLRPSPRLPDPEPEEDGRGHRRRPASYGARGRTLRRHLPRLHGDQSAGDLARRLPREPGRGPFRVGAQAHPGREGPRPLPAGPRRPAGPDRQPALLGARGILHLVARM</sequence>
<protein>
    <submittedName>
        <fullName evidence="2">Phosphatidate cytidylyltransferase</fullName>
        <ecNumber evidence="2">2.7.7.41</ecNumber>
    </submittedName>
</protein>
<reference evidence="2" key="1">
    <citation type="submission" date="2020-02" db="EMBL/GenBank/DDBJ databases">
        <authorList>
            <person name="Meier V. D."/>
        </authorList>
    </citation>
    <scope>NUCLEOTIDE SEQUENCE</scope>
    <source>
        <strain evidence="2">AVDCRST_MAG01</strain>
    </source>
</reference>
<proteinExistence type="predicted"/>
<evidence type="ECO:0000313" key="2">
    <source>
        <dbReference type="EMBL" id="CAA9433466.1"/>
    </source>
</evidence>
<feature type="compositionally biased region" description="Low complexity" evidence="1">
    <location>
        <begin position="233"/>
        <end position="243"/>
    </location>
</feature>
<feature type="region of interest" description="Disordered" evidence="1">
    <location>
        <begin position="152"/>
        <end position="245"/>
    </location>
</feature>
<feature type="compositionally biased region" description="Basic residues" evidence="1">
    <location>
        <begin position="1"/>
        <end position="39"/>
    </location>
</feature>
<dbReference type="EC" id="2.7.7.41" evidence="2"/>
<feature type="region of interest" description="Disordered" evidence="1">
    <location>
        <begin position="1"/>
        <end position="136"/>
    </location>
</feature>
<keyword evidence="2" id="KW-0808">Transferase</keyword>
<name>A0A6J4Q3Y0_9ACTN</name>
<feature type="compositionally biased region" description="Low complexity" evidence="1">
    <location>
        <begin position="109"/>
        <end position="118"/>
    </location>
</feature>
<feature type="compositionally biased region" description="Basic and acidic residues" evidence="1">
    <location>
        <begin position="119"/>
        <end position="136"/>
    </location>
</feature>
<feature type="compositionally biased region" description="Low complexity" evidence="1">
    <location>
        <begin position="82"/>
        <end position="99"/>
    </location>
</feature>
<organism evidence="2">
    <name type="scientific">uncultured Rubrobacteraceae bacterium</name>
    <dbReference type="NCBI Taxonomy" id="349277"/>
    <lineage>
        <taxon>Bacteria</taxon>
        <taxon>Bacillati</taxon>
        <taxon>Actinomycetota</taxon>
        <taxon>Rubrobacteria</taxon>
        <taxon>Rubrobacterales</taxon>
        <taxon>Rubrobacteraceae</taxon>
        <taxon>environmental samples</taxon>
    </lineage>
</organism>
<feature type="compositionally biased region" description="Basic residues" evidence="1">
    <location>
        <begin position="65"/>
        <end position="77"/>
    </location>
</feature>
<dbReference type="AlphaFoldDB" id="A0A6J4Q3Y0"/>
<evidence type="ECO:0000256" key="1">
    <source>
        <dbReference type="SAM" id="MobiDB-lite"/>
    </source>
</evidence>